<dbReference type="Proteomes" id="UP000254040">
    <property type="component" value="Unassembled WGS sequence"/>
</dbReference>
<dbReference type="OrthoDB" id="5652348at2"/>
<organism evidence="3 5">
    <name type="scientific">Legionella moravica</name>
    <dbReference type="NCBI Taxonomy" id="39962"/>
    <lineage>
        <taxon>Bacteria</taxon>
        <taxon>Pseudomonadati</taxon>
        <taxon>Pseudomonadota</taxon>
        <taxon>Gammaproteobacteria</taxon>
        <taxon>Legionellales</taxon>
        <taxon>Legionellaceae</taxon>
        <taxon>Legionella</taxon>
    </lineage>
</organism>
<evidence type="ECO:0000256" key="1">
    <source>
        <dbReference type="PROSITE-ProRule" id="PRU00023"/>
    </source>
</evidence>
<dbReference type="InterPro" id="IPR049972">
    <property type="entry name" value="T4SS_AnkK"/>
</dbReference>
<gene>
    <name evidence="3" type="primary">arp_1</name>
    <name evidence="2" type="ORF">Lmor_2475</name>
    <name evidence="3" type="ORF">NCTC12239_00703</name>
</gene>
<dbReference type="InterPro" id="IPR036770">
    <property type="entry name" value="Ankyrin_rpt-contain_sf"/>
</dbReference>
<sequence length="646" mass="74656">MNFDRTLMVSFYNINDIKLGKPFHSGHETYPDASHTPPGRGGKPIRIIFKKNKFNNPQYSQLEIAFSKLARLFMFGNSIPDQKLVVDDSNHIVGLGIEHLCYVVEKNEGLNHPFYSLKHSFSIKELKKKTVRSAEKIPLYFLDQLPPAFFKSLLKAEKSGSVRIDYASLASIFASSFTLEEDDLHKGNFGFYLVEHDGKPKVVFFKIDHDLMFADSIMSYFFARPSHWMNSDNAFNITAKDLLNFPNIRDSANSYWPTKLSFFPNPWNNKEYHNQAEVESFSRLKDLPEFKKAKWLSFYKHILLPDELIARALNECLDASNSCDRARIALFTQATAARQAQLRSVLFSIKEFRHFLVDLTADENNALINEILRDHGHDNQLIVEQIKQTMQIHQQLCAPDGGIDDGDTPLHIAIKLGDYRYEETLQKYGHLINKKNNKGQTPLDCALERIPSAEAHPVDVRQDLRFTMRHLLEHGASQSKEFKLFNQLEKVEQYKFATAYLDRVTQVQTYDQFKDILRDIGEDHRFCLKNKKNLAIQCVTRYTKENRANPEFKQILTQLKKDINGRSPQLECAGLQYIRQLRSRLWIIRQIRGLFGWTSTQGELNSIIDHELKRFKPNGFNCFSFFCNAPATEQPSEVVHSGLKIT</sequence>
<dbReference type="PROSITE" id="PS50088">
    <property type="entry name" value="ANK_REPEAT"/>
    <property type="match status" value="1"/>
</dbReference>
<evidence type="ECO:0000313" key="3">
    <source>
        <dbReference type="EMBL" id="STX61785.1"/>
    </source>
</evidence>
<accession>A0A378JSS2</accession>
<dbReference type="PROSITE" id="PS50297">
    <property type="entry name" value="ANK_REP_REGION"/>
    <property type="match status" value="1"/>
</dbReference>
<dbReference type="Gene3D" id="1.25.40.20">
    <property type="entry name" value="Ankyrin repeat-containing domain"/>
    <property type="match status" value="1"/>
</dbReference>
<evidence type="ECO:0000313" key="5">
    <source>
        <dbReference type="Proteomes" id="UP000254040"/>
    </source>
</evidence>
<keyword evidence="1" id="KW-0040">ANK repeat</keyword>
<reference evidence="3 5" key="2">
    <citation type="submission" date="2018-06" db="EMBL/GenBank/DDBJ databases">
        <authorList>
            <consortium name="Pathogen Informatics"/>
            <person name="Doyle S."/>
        </authorList>
    </citation>
    <scope>NUCLEOTIDE SEQUENCE [LARGE SCALE GENOMIC DNA]</scope>
    <source>
        <strain evidence="3 5">NCTC12239</strain>
    </source>
</reference>
<dbReference type="Proteomes" id="UP000054985">
    <property type="component" value="Unassembled WGS sequence"/>
</dbReference>
<dbReference type="STRING" id="39962.Lmor_2475"/>
<protein>
    <submittedName>
        <fullName evidence="2 3">Ankyrin</fullName>
    </submittedName>
</protein>
<dbReference type="AlphaFoldDB" id="A0A378JSS2"/>
<dbReference type="EMBL" id="LNYN01000034">
    <property type="protein sequence ID" value="KTD31853.1"/>
    <property type="molecule type" value="Genomic_DNA"/>
</dbReference>
<dbReference type="EMBL" id="UGOG01000001">
    <property type="protein sequence ID" value="STX61785.1"/>
    <property type="molecule type" value="Genomic_DNA"/>
</dbReference>
<reference evidence="2 4" key="1">
    <citation type="submission" date="2015-11" db="EMBL/GenBank/DDBJ databases">
        <title>Genomic analysis of 38 Legionella species identifies large and diverse effector repertoires.</title>
        <authorList>
            <person name="Burstein D."/>
            <person name="Amaro F."/>
            <person name="Zusman T."/>
            <person name="Lifshitz Z."/>
            <person name="Cohen O."/>
            <person name="Gilbert J.A."/>
            <person name="Pupko T."/>
            <person name="Shuman H.A."/>
            <person name="Segal G."/>
        </authorList>
    </citation>
    <scope>NUCLEOTIDE SEQUENCE [LARGE SCALE GENOMIC DNA]</scope>
    <source>
        <strain evidence="2 4">ATCC 43877</strain>
    </source>
</reference>
<name>A0A378JSS2_9GAMM</name>
<dbReference type="NCBIfam" id="NF043026">
    <property type="entry name" value="T4SS_AnkK"/>
    <property type="match status" value="1"/>
</dbReference>
<keyword evidence="4" id="KW-1185">Reference proteome</keyword>
<dbReference type="RefSeq" id="WP_115343465.1">
    <property type="nucleotide sequence ID" value="NZ_CAAAJG010000044.1"/>
</dbReference>
<dbReference type="SUPFAM" id="SSF48403">
    <property type="entry name" value="Ankyrin repeat"/>
    <property type="match status" value="1"/>
</dbReference>
<evidence type="ECO:0000313" key="4">
    <source>
        <dbReference type="Proteomes" id="UP000054985"/>
    </source>
</evidence>
<dbReference type="InterPro" id="IPR002110">
    <property type="entry name" value="Ankyrin_rpt"/>
</dbReference>
<proteinExistence type="predicted"/>
<evidence type="ECO:0000313" key="2">
    <source>
        <dbReference type="EMBL" id="KTD31853.1"/>
    </source>
</evidence>
<feature type="repeat" description="ANK" evidence="1">
    <location>
        <begin position="405"/>
        <end position="437"/>
    </location>
</feature>